<proteinExistence type="predicted"/>
<feature type="domain" description="DUF7779" evidence="2">
    <location>
        <begin position="331"/>
        <end position="424"/>
    </location>
</feature>
<dbReference type="Gene3D" id="1.25.40.10">
    <property type="entry name" value="Tetratricopeptide repeat domain"/>
    <property type="match status" value="2"/>
</dbReference>
<gene>
    <name evidence="3" type="ORF">ACLA_074130</name>
</gene>
<dbReference type="InterPro" id="IPR053137">
    <property type="entry name" value="NLR-like"/>
</dbReference>
<dbReference type="RefSeq" id="XP_001275802.1">
    <property type="nucleotide sequence ID" value="XM_001275801.1"/>
</dbReference>
<organism evidence="3 4">
    <name type="scientific">Aspergillus clavatus (strain ATCC 1007 / CBS 513.65 / DSM 816 / NCTC 3887 / NRRL 1 / QM 1276 / 107)</name>
    <dbReference type="NCBI Taxonomy" id="344612"/>
    <lineage>
        <taxon>Eukaryota</taxon>
        <taxon>Fungi</taxon>
        <taxon>Dikarya</taxon>
        <taxon>Ascomycota</taxon>
        <taxon>Pezizomycotina</taxon>
        <taxon>Eurotiomycetes</taxon>
        <taxon>Eurotiomycetidae</taxon>
        <taxon>Eurotiales</taxon>
        <taxon>Aspergillaceae</taxon>
        <taxon>Aspergillus</taxon>
        <taxon>Aspergillus subgen. Fumigati</taxon>
    </lineage>
</organism>
<dbReference type="Proteomes" id="UP000006701">
    <property type="component" value="Unassembled WGS sequence"/>
</dbReference>
<dbReference type="PANTHER" id="PTHR46082:SF6">
    <property type="entry name" value="AAA+ ATPASE DOMAIN-CONTAINING PROTEIN-RELATED"/>
    <property type="match status" value="1"/>
</dbReference>
<dbReference type="EMBL" id="DS027045">
    <property type="protein sequence ID" value="EAW14376.1"/>
    <property type="molecule type" value="Genomic_DNA"/>
</dbReference>
<accession>A1C7K5</accession>
<dbReference type="Pfam" id="PF13424">
    <property type="entry name" value="TPR_12"/>
    <property type="match status" value="1"/>
</dbReference>
<dbReference type="Gene3D" id="3.40.50.300">
    <property type="entry name" value="P-loop containing nucleotide triphosphate hydrolases"/>
    <property type="match status" value="1"/>
</dbReference>
<name>A1C7K5_ASPCL</name>
<evidence type="ECO:0000313" key="3">
    <source>
        <dbReference type="EMBL" id="EAW14376.1"/>
    </source>
</evidence>
<dbReference type="Pfam" id="PF13374">
    <property type="entry name" value="TPR_10"/>
    <property type="match status" value="1"/>
</dbReference>
<dbReference type="KEGG" id="act:ACLA_074130"/>
<dbReference type="SUPFAM" id="SSF48452">
    <property type="entry name" value="TPR-like"/>
    <property type="match status" value="2"/>
</dbReference>
<sequence length="796" mass="90306">MGGLAITVMASEISFGNCNSGLQVGSSNALITAHFHVQNEQPETPPSPLSTVPFRRDKEFVECGTIFDEINEKNPAPSPRIALVGLGGVGKSKLAIEYSYRIRERSPETWVFWVHASNAARFEQSFREIADRVKISGRENPTSNIFQLVHDWLQDERKGKWALILDNVDDDRFLQQAPLIKKDDVGQDSDQKLWRPLQAYLPQSPHGLILMTTRNKGVALRMVEEREIIIVQPMDQAHAKRLFEAKLGIQENPEEFCSSQQPWIICRLQSAAYIKQRAPRSSVKQYLQQFQSSDNSKLTLLEYEKGQLRRDREARNSVIRTWQISFDYLRQERPSAANLLSLMSFFNRQAIHESLLPIHNQGANDGTIQKVNVKDEDSCLADVEDPREEDFCTLRDYSFITVNTDAVSFAMHRLVQLATQKWLEEHGELEKWRGQCIANLLQEFPFTAYQDWRKRDMILQHFVTATAHQRDPEASSTMEVVLLCKAAMYTWQKGNFVEAEEMHEKAKKVIEARRLLSEDPRGEIYELIKAGYEELLGDDHPDTLAALGNVATALGGQRKYAEAEPLLRKAVAGHEKKLGVEDPTTLGMYLHLGIILEIDETICERIFEPEHPLVLRTMEALGMALSGQGRYQEVVEMHRWILAVQMEEAGPHSPSTLLGLEMLGKLLTWQKEFTKAEAILRETLESRRKVLGPDHLDTLTTTHSLVIALNNQGKHEEAELVEREVLAKIIKIFGSNHVETATAMSILSAVVRMQGQHSEAVGLLKTSVRILCEQIGPDEPWTVDVMSQLMDTLVCC</sequence>
<keyword evidence="4" id="KW-1185">Reference proteome</keyword>
<protein>
    <submittedName>
        <fullName evidence="3">Uncharacterized protein</fullName>
    </submittedName>
</protein>
<dbReference type="OrthoDB" id="1658288at2759"/>
<dbReference type="InterPro" id="IPR027417">
    <property type="entry name" value="P-loop_NTPase"/>
</dbReference>
<evidence type="ECO:0000259" key="2">
    <source>
        <dbReference type="Pfam" id="PF25000"/>
    </source>
</evidence>
<dbReference type="GeneID" id="4707721"/>
<evidence type="ECO:0000259" key="1">
    <source>
        <dbReference type="Pfam" id="PF00931"/>
    </source>
</evidence>
<dbReference type="GO" id="GO:0043531">
    <property type="term" value="F:ADP binding"/>
    <property type="evidence" value="ECO:0007669"/>
    <property type="project" value="InterPro"/>
</dbReference>
<evidence type="ECO:0000313" key="4">
    <source>
        <dbReference type="Proteomes" id="UP000006701"/>
    </source>
</evidence>
<dbReference type="OMA" id="IWWITAD"/>
<dbReference type="InterPro" id="IPR011990">
    <property type="entry name" value="TPR-like_helical_dom_sf"/>
</dbReference>
<dbReference type="Pfam" id="PF00931">
    <property type="entry name" value="NB-ARC"/>
    <property type="match status" value="1"/>
</dbReference>
<dbReference type="SUPFAM" id="SSF52540">
    <property type="entry name" value="P-loop containing nucleoside triphosphate hydrolases"/>
    <property type="match status" value="1"/>
</dbReference>
<dbReference type="Pfam" id="PF25000">
    <property type="entry name" value="DUF7779"/>
    <property type="match status" value="1"/>
</dbReference>
<dbReference type="HOGENOM" id="CLU_000288_125_8_1"/>
<feature type="domain" description="NB-ARC" evidence="1">
    <location>
        <begin position="78"/>
        <end position="247"/>
    </location>
</feature>
<dbReference type="InterPro" id="IPR002182">
    <property type="entry name" value="NB-ARC"/>
</dbReference>
<dbReference type="PANTHER" id="PTHR46082">
    <property type="entry name" value="ATP/GTP-BINDING PROTEIN-RELATED"/>
    <property type="match status" value="1"/>
</dbReference>
<dbReference type="eggNOG" id="KOG1840">
    <property type="taxonomic scope" value="Eukaryota"/>
</dbReference>
<dbReference type="STRING" id="344612.A1C7K5"/>
<dbReference type="VEuPathDB" id="FungiDB:ACLA_074130"/>
<dbReference type="InterPro" id="IPR056681">
    <property type="entry name" value="DUF7779"/>
</dbReference>
<reference evidence="3 4" key="1">
    <citation type="journal article" date="2008" name="PLoS Genet.">
        <title>Genomic islands in the pathogenic filamentous fungus Aspergillus fumigatus.</title>
        <authorList>
            <person name="Fedorova N.D."/>
            <person name="Khaldi N."/>
            <person name="Joardar V.S."/>
            <person name="Maiti R."/>
            <person name="Amedeo P."/>
            <person name="Anderson M.J."/>
            <person name="Crabtree J."/>
            <person name="Silva J.C."/>
            <person name="Badger J.H."/>
            <person name="Albarraq A."/>
            <person name="Angiuoli S."/>
            <person name="Bussey H."/>
            <person name="Bowyer P."/>
            <person name="Cotty P.J."/>
            <person name="Dyer P.S."/>
            <person name="Egan A."/>
            <person name="Galens K."/>
            <person name="Fraser-Liggett C.M."/>
            <person name="Haas B.J."/>
            <person name="Inman J.M."/>
            <person name="Kent R."/>
            <person name="Lemieux S."/>
            <person name="Malavazi I."/>
            <person name="Orvis J."/>
            <person name="Roemer T."/>
            <person name="Ronning C.M."/>
            <person name="Sundaram J.P."/>
            <person name="Sutton G."/>
            <person name="Turner G."/>
            <person name="Venter J.C."/>
            <person name="White O.R."/>
            <person name="Whitty B.R."/>
            <person name="Youngman P."/>
            <person name="Wolfe K.H."/>
            <person name="Goldman G.H."/>
            <person name="Wortman J.R."/>
            <person name="Jiang B."/>
            <person name="Denning D.W."/>
            <person name="Nierman W.C."/>
        </authorList>
    </citation>
    <scope>NUCLEOTIDE SEQUENCE [LARGE SCALE GENOMIC DNA]</scope>
    <source>
        <strain evidence="4">ATCC 1007 / CBS 513.65 / DSM 816 / NCTC 3887 / NRRL 1</strain>
    </source>
</reference>
<dbReference type="AlphaFoldDB" id="A1C7K5"/>